<dbReference type="RefSeq" id="WP_261615464.1">
    <property type="nucleotide sequence ID" value="NZ_JALIDZ010000003.1"/>
</dbReference>
<feature type="compositionally biased region" description="Basic and acidic residues" evidence="1">
    <location>
        <begin position="241"/>
        <end position="250"/>
    </location>
</feature>
<dbReference type="EMBL" id="JALIDZ010000003">
    <property type="protein sequence ID" value="MCT8971898.1"/>
    <property type="molecule type" value="Genomic_DNA"/>
</dbReference>
<dbReference type="GO" id="GO:0051116">
    <property type="term" value="F:cobaltochelatase activity"/>
    <property type="evidence" value="ECO:0007669"/>
    <property type="project" value="UniProtKB-EC"/>
</dbReference>
<evidence type="ECO:0000313" key="3">
    <source>
        <dbReference type="EMBL" id="MCT8971898.1"/>
    </source>
</evidence>
<protein>
    <submittedName>
        <fullName evidence="3">Cobaltochelatase subunit CobN</fullName>
        <ecNumber evidence="3">6.6.1.2</ecNumber>
    </submittedName>
</protein>
<evidence type="ECO:0000259" key="2">
    <source>
        <dbReference type="Pfam" id="PF02514"/>
    </source>
</evidence>
<dbReference type="Pfam" id="PF02514">
    <property type="entry name" value="CobN-Mg_chel"/>
    <property type="match status" value="2"/>
</dbReference>
<organism evidence="3 4">
    <name type="scientific">Microbaculum marinisediminis</name>
    <dbReference type="NCBI Taxonomy" id="2931392"/>
    <lineage>
        <taxon>Bacteria</taxon>
        <taxon>Pseudomonadati</taxon>
        <taxon>Pseudomonadota</taxon>
        <taxon>Alphaproteobacteria</taxon>
        <taxon>Hyphomicrobiales</taxon>
        <taxon>Tepidamorphaceae</taxon>
        <taxon>Microbaculum</taxon>
    </lineage>
</organism>
<keyword evidence="3" id="KW-0436">Ligase</keyword>
<reference evidence="3 4" key="1">
    <citation type="submission" date="2022-04" db="EMBL/GenBank/DDBJ databases">
        <authorList>
            <person name="Ye Y.-Q."/>
            <person name="Du Z.-J."/>
        </authorList>
    </citation>
    <scope>NUCLEOTIDE SEQUENCE [LARGE SCALE GENOMIC DNA]</scope>
    <source>
        <strain evidence="3 4">A6E488</strain>
    </source>
</reference>
<keyword evidence="4" id="KW-1185">Reference proteome</keyword>
<name>A0AAW5QW12_9HYPH</name>
<evidence type="ECO:0000256" key="1">
    <source>
        <dbReference type="SAM" id="MobiDB-lite"/>
    </source>
</evidence>
<proteinExistence type="predicted"/>
<dbReference type="PANTHER" id="PTHR44119">
    <property type="entry name" value="MAGNESIUM-CHELATASE SUBUNIT CHLH, CHLOROPLASTIC"/>
    <property type="match status" value="1"/>
</dbReference>
<feature type="compositionally biased region" description="Basic and acidic residues" evidence="1">
    <location>
        <begin position="166"/>
        <end position="181"/>
    </location>
</feature>
<dbReference type="NCBIfam" id="NF008973">
    <property type="entry name" value="PRK12321.1"/>
    <property type="match status" value="1"/>
</dbReference>
<dbReference type="CDD" id="cd10150">
    <property type="entry name" value="CobN_like"/>
    <property type="match status" value="1"/>
</dbReference>
<accession>A0AAW5QW12</accession>
<feature type="domain" description="CobN/magnesium chelatase" evidence="2">
    <location>
        <begin position="784"/>
        <end position="1196"/>
    </location>
</feature>
<feature type="domain" description="CobN/magnesium chelatase" evidence="2">
    <location>
        <begin position="142"/>
        <end position="771"/>
    </location>
</feature>
<feature type="compositionally biased region" description="Low complexity" evidence="1">
    <location>
        <begin position="212"/>
        <end position="228"/>
    </location>
</feature>
<feature type="region of interest" description="Disordered" evidence="1">
    <location>
        <begin position="163"/>
        <end position="265"/>
    </location>
</feature>
<gene>
    <name evidence="3" type="primary">cobN</name>
    <name evidence="3" type="ORF">MUB46_08545</name>
</gene>
<dbReference type="InterPro" id="IPR003672">
    <property type="entry name" value="CobN/Mg_chltase"/>
</dbReference>
<dbReference type="EC" id="6.6.1.2" evidence="3"/>
<sequence>MHVLVRETRALDEIEQAVDLGQTPADLVFLSFSDSDLGAASAAWQADATLPGLRLANLARLKHPLSVDLYVEQVIETARCVVIRLLGGLDYWRYGAEEVARVCRDRAIPLAILPGDGREDDRLIELSTVDPGIRARLDACFAHGGPENTGPALRLAAHLAGLGPDDGERAEPLPMHGEYRLPGRRSPAAPTPPLPHEGGGSDSGIVSTGGSTPSPAAGGNTTGATPGSAEPPPPSWGRVGEGARPEDGRSAPRTGTRAPDGEAGQPRPLAVIVFYRAYLLAADLAPVDALARDLDKRGLDVRALYVASLKAPDTTAFVARTLRDWRPAVILNATGFSARLDPEAGNDGASPLDAAGVPVLQLVLSGSAREAWAESARGLSQADLAMQVVLPELDGRLLATAISFKADEAEIDGLEFARTVHTPDPDGITLAADRAAGWARLAATGRGNRSIALILSDYPGAAGQAAHAVGLDAIESTAQILGLLDREGYATGAAMPDGKAVVAALCDAEPTQFLSLADYRRLFATLPEDTRTRIVEAWGAPEDDPAVAGGSFALPFGRYGNVIAAIQPDRGSALQRKDTYHDPDLPPRHAYVAFYLWLREIEAIHAIVHLGTHGTLEWLPGKAVALSGACVPTALIRGLPLIYPFIVNNPGEAAAAKRRLGAVTIGHLTPPLKLAGSHGAATELERLIDEFAAADGLDRRRTAILKSEILERADEVGLLAESGATADMSEDDRLACLDAYLCDVKDLQIRDGLHVFGAVPGPEQRAALSEALRAACPDLPPEPLDARLDASPEAERQALLAALDGHFVLPGPSGAPTRGRADVLPTGRNLFAVDPRAVPTRSALVLAEKAADDLVRRHLQDHGDWPRSVVIDLWGSATMRTGGEDLALALVLIGARPTWDTGSNRVNGFEILPLAMLDRPRIDVTLRVSGMFRDAFEAQIALFDAVVRAVAERDEDDQWNPVAAKARGLTGVALRKATARIYGAAPGSYGAGVTHLVEAGAWDERADLGNAYLSASAHAYGQGLDGARDADGFAERVRATEAFVHQQDHAEIDLLDTLDFAAHEGGFAAAAEALGASPALYHADTSNPEKPKTRTVAEEVTRVVRGRAANPEWLAGMMRHGYRGGSEIARSLEGLYGFAATLPDRLDRQFDLVFDATLGDETVDRFLRAENPAARAAMVARFDEAIRRGLWRPRRNAVAAILAGGEP</sequence>
<dbReference type="Proteomes" id="UP001320898">
    <property type="component" value="Unassembled WGS sequence"/>
</dbReference>
<dbReference type="PANTHER" id="PTHR44119:SF4">
    <property type="entry name" value="AEROBIC COBALTOCHELATASE SUBUNIT COBN"/>
    <property type="match status" value="1"/>
</dbReference>
<evidence type="ECO:0000313" key="4">
    <source>
        <dbReference type="Proteomes" id="UP001320898"/>
    </source>
</evidence>
<comment type="caution">
    <text evidence="3">The sequence shown here is derived from an EMBL/GenBank/DDBJ whole genome shotgun (WGS) entry which is preliminary data.</text>
</comment>
<dbReference type="AlphaFoldDB" id="A0AAW5QW12"/>